<keyword evidence="3" id="KW-1185">Reference proteome</keyword>
<dbReference type="Pfam" id="PF08268">
    <property type="entry name" value="FBA_3"/>
    <property type="match status" value="1"/>
</dbReference>
<evidence type="ECO:0000259" key="1">
    <source>
        <dbReference type="Pfam" id="PF08268"/>
    </source>
</evidence>
<protein>
    <recommendedName>
        <fullName evidence="1">F-box associated beta-propeller type 3 domain-containing protein</fullName>
    </recommendedName>
</protein>
<dbReference type="Proteomes" id="UP000636709">
    <property type="component" value="Unassembled WGS sequence"/>
</dbReference>
<accession>A0A835AMG7</accession>
<dbReference type="InterPro" id="IPR013187">
    <property type="entry name" value="F-box-assoc_dom_typ3"/>
</dbReference>
<dbReference type="InterPro" id="IPR017451">
    <property type="entry name" value="F-box-assoc_interact_dom"/>
</dbReference>
<dbReference type="PANTHER" id="PTHR31111">
    <property type="entry name" value="BNAA05G37150D PROTEIN-RELATED"/>
    <property type="match status" value="1"/>
</dbReference>
<dbReference type="EMBL" id="JACEFO010002381">
    <property type="protein sequence ID" value="KAF8662278.1"/>
    <property type="molecule type" value="Genomic_DNA"/>
</dbReference>
<dbReference type="NCBIfam" id="TIGR01640">
    <property type="entry name" value="F_box_assoc_1"/>
    <property type="match status" value="1"/>
</dbReference>
<evidence type="ECO:0000313" key="2">
    <source>
        <dbReference type="EMBL" id="KAF8662278.1"/>
    </source>
</evidence>
<dbReference type="OrthoDB" id="1845276at2759"/>
<sequence length="472" mass="54039">MSAACSAASYASTGSTLGDMLVMFFVQFLPLKKASHGIGEILGSSVSGKLYPSDAIIFDEAWSPSKWALPMIGPDDHICGSCNGLLCLHTPTSTIKIANLATGECLHLKKPIKSLKDDHFSFYRFGFHPATKEYMVIHFFQQSSPLTAGRFNVIQVYKLGDDKWKDVITPESLSLNCVKNSGVAIVDGAMYWLAEDRESDWQHVVMSFHLGEESFAHIQLPEVDHEDWTFGIGNNRHYWITEIDGKVCISTAQSLEGILFGKLQIWMLTGQVKRRWSQKYNIHLLTPFARGLHFVHGAKIVIQHCNGNLYSCELLGKNFEIELNKMGKLLDSSSRREDGMQFYVCVKSLVPLDVYAKAAIVYRPKRLGEWKLKKWKEWEQERLMLEDAWRGVHQREHDWMGYRRSAVMEIKKMSQDLPDGIRQSLSLEMDRSLQHFPGSVDQLPNPIQKRHNWVEEIQDRKKLLARLERHEV</sequence>
<feature type="domain" description="F-box associated beta-propeller type 3" evidence="1">
    <location>
        <begin position="77"/>
        <end position="280"/>
    </location>
</feature>
<evidence type="ECO:0000313" key="3">
    <source>
        <dbReference type="Proteomes" id="UP000636709"/>
    </source>
</evidence>
<dbReference type="AlphaFoldDB" id="A0A835AMG7"/>
<gene>
    <name evidence="2" type="ORF">HU200_056483</name>
</gene>
<dbReference type="PANTHER" id="PTHR31111:SF133">
    <property type="entry name" value="OS07G0196600 PROTEIN"/>
    <property type="match status" value="1"/>
</dbReference>
<name>A0A835AMG7_9POAL</name>
<proteinExistence type="predicted"/>
<reference evidence="2" key="1">
    <citation type="submission" date="2020-07" db="EMBL/GenBank/DDBJ databases">
        <title>Genome sequence and genetic diversity analysis of an under-domesticated orphan crop, white fonio (Digitaria exilis).</title>
        <authorList>
            <person name="Bennetzen J.L."/>
            <person name="Chen S."/>
            <person name="Ma X."/>
            <person name="Wang X."/>
            <person name="Yssel A.E.J."/>
            <person name="Chaluvadi S.R."/>
            <person name="Johnson M."/>
            <person name="Gangashetty P."/>
            <person name="Hamidou F."/>
            <person name="Sanogo M.D."/>
            <person name="Zwaenepoel A."/>
            <person name="Wallace J."/>
            <person name="Van De Peer Y."/>
            <person name="Van Deynze A."/>
        </authorList>
    </citation>
    <scope>NUCLEOTIDE SEQUENCE</scope>
    <source>
        <tissue evidence="2">Leaves</tissue>
    </source>
</reference>
<comment type="caution">
    <text evidence="2">The sequence shown here is derived from an EMBL/GenBank/DDBJ whole genome shotgun (WGS) entry which is preliminary data.</text>
</comment>
<organism evidence="2 3">
    <name type="scientific">Digitaria exilis</name>
    <dbReference type="NCBI Taxonomy" id="1010633"/>
    <lineage>
        <taxon>Eukaryota</taxon>
        <taxon>Viridiplantae</taxon>
        <taxon>Streptophyta</taxon>
        <taxon>Embryophyta</taxon>
        <taxon>Tracheophyta</taxon>
        <taxon>Spermatophyta</taxon>
        <taxon>Magnoliopsida</taxon>
        <taxon>Liliopsida</taxon>
        <taxon>Poales</taxon>
        <taxon>Poaceae</taxon>
        <taxon>PACMAD clade</taxon>
        <taxon>Panicoideae</taxon>
        <taxon>Panicodae</taxon>
        <taxon>Paniceae</taxon>
        <taxon>Anthephorinae</taxon>
        <taxon>Digitaria</taxon>
    </lineage>
</organism>